<dbReference type="InParanoid" id="A0A6P7XRR3"/>
<organism evidence="4 5">
    <name type="scientific">Microcaecilia unicolor</name>
    <dbReference type="NCBI Taxonomy" id="1415580"/>
    <lineage>
        <taxon>Eukaryota</taxon>
        <taxon>Metazoa</taxon>
        <taxon>Chordata</taxon>
        <taxon>Craniata</taxon>
        <taxon>Vertebrata</taxon>
        <taxon>Euteleostomi</taxon>
        <taxon>Amphibia</taxon>
        <taxon>Gymnophiona</taxon>
        <taxon>Siphonopidae</taxon>
        <taxon>Microcaecilia</taxon>
    </lineage>
</organism>
<keyword evidence="1" id="KW-1015">Disulfide bond</keyword>
<evidence type="ECO:0000256" key="2">
    <source>
        <dbReference type="SAM" id="Phobius"/>
    </source>
</evidence>
<dbReference type="InterPro" id="IPR016186">
    <property type="entry name" value="C-type_lectin-like/link_sf"/>
</dbReference>
<keyword evidence="2" id="KW-1133">Transmembrane helix</keyword>
<accession>A0A6P7XRR3</accession>
<evidence type="ECO:0000313" key="4">
    <source>
        <dbReference type="Proteomes" id="UP000515156"/>
    </source>
</evidence>
<dbReference type="InterPro" id="IPR018378">
    <property type="entry name" value="C-type_lectin_CS"/>
</dbReference>
<dbReference type="RefSeq" id="XP_030053360.1">
    <property type="nucleotide sequence ID" value="XM_030197500.1"/>
</dbReference>
<protein>
    <submittedName>
        <fullName evidence="5">C-type lectin lectoxin-Thr1-like</fullName>
    </submittedName>
</protein>
<dbReference type="PROSITE" id="PS00615">
    <property type="entry name" value="C_TYPE_LECTIN_1"/>
    <property type="match status" value="1"/>
</dbReference>
<keyword evidence="4" id="KW-1185">Reference proteome</keyword>
<dbReference type="Pfam" id="PF00059">
    <property type="entry name" value="Lectin_C"/>
    <property type="match status" value="1"/>
</dbReference>
<sequence length="258" mass="29916">MKESKATENVYMNNFELKKVKTNNEKVKKPMGQVVSRNKKGRDRNSSVILYVLLVISLLLWVILGTVAFLKYSKISEELEKLQMEYLDIVGNVSVHLAEVRLEQKEARNDMQSALLELQNNTESACRCCRCKRGWDWIEGSCYFFSTDTQTWEGAKQFCSSKGSHLLILKENELTYLLEYIDSYHYWIGLKKDTKGWTWTDGNTVKFSKWAPGEPNGGNNQNICVEMHPNGNWNDHDCSAKRNWICEMEPKDVHQNVK</sequence>
<gene>
    <name evidence="5" type="primary">LOC115466323</name>
</gene>
<dbReference type="InterPro" id="IPR001304">
    <property type="entry name" value="C-type_lectin-like"/>
</dbReference>
<reference evidence="5" key="1">
    <citation type="submission" date="2025-08" db="UniProtKB">
        <authorList>
            <consortium name="RefSeq"/>
        </authorList>
    </citation>
    <scope>IDENTIFICATION</scope>
</reference>
<dbReference type="KEGG" id="muo:115466323"/>
<keyword evidence="2" id="KW-0812">Transmembrane</keyword>
<dbReference type="AlphaFoldDB" id="A0A6P7XRR3"/>
<dbReference type="GeneID" id="115466323"/>
<name>A0A6P7XRR3_9AMPH</name>
<dbReference type="InterPro" id="IPR016187">
    <property type="entry name" value="CTDL_fold"/>
</dbReference>
<dbReference type="SUPFAM" id="SSF56436">
    <property type="entry name" value="C-type lectin-like"/>
    <property type="match status" value="1"/>
</dbReference>
<feature type="transmembrane region" description="Helical" evidence="2">
    <location>
        <begin position="48"/>
        <end position="70"/>
    </location>
</feature>
<dbReference type="Gene3D" id="3.10.100.10">
    <property type="entry name" value="Mannose-Binding Protein A, subunit A"/>
    <property type="match status" value="1"/>
</dbReference>
<dbReference type="FunCoup" id="A0A6P7XRR3">
    <property type="interactions" value="203"/>
</dbReference>
<evidence type="ECO:0000256" key="1">
    <source>
        <dbReference type="ARBA" id="ARBA00023157"/>
    </source>
</evidence>
<dbReference type="Proteomes" id="UP000515156">
    <property type="component" value="Chromosome 3"/>
</dbReference>
<evidence type="ECO:0000259" key="3">
    <source>
        <dbReference type="PROSITE" id="PS50041"/>
    </source>
</evidence>
<keyword evidence="2" id="KW-0472">Membrane</keyword>
<dbReference type="CDD" id="cd00037">
    <property type="entry name" value="CLECT"/>
    <property type="match status" value="1"/>
</dbReference>
<feature type="domain" description="C-type lectin" evidence="3">
    <location>
        <begin position="138"/>
        <end position="247"/>
    </location>
</feature>
<proteinExistence type="predicted"/>
<evidence type="ECO:0000313" key="5">
    <source>
        <dbReference type="RefSeq" id="XP_030053360.1"/>
    </source>
</evidence>
<dbReference type="PROSITE" id="PS50041">
    <property type="entry name" value="C_TYPE_LECTIN_2"/>
    <property type="match status" value="1"/>
</dbReference>
<dbReference type="PANTHER" id="PTHR22803">
    <property type="entry name" value="MANNOSE, PHOSPHOLIPASE, LECTIN RECEPTOR RELATED"/>
    <property type="match status" value="1"/>
</dbReference>
<dbReference type="InterPro" id="IPR050111">
    <property type="entry name" value="C-type_lectin/snaclec_domain"/>
</dbReference>
<dbReference type="SMART" id="SM00034">
    <property type="entry name" value="CLECT"/>
    <property type="match status" value="1"/>
</dbReference>